<dbReference type="SUPFAM" id="SSF46785">
    <property type="entry name" value="Winged helix' DNA-binding domain"/>
    <property type="match status" value="1"/>
</dbReference>
<dbReference type="InterPro" id="IPR044597">
    <property type="entry name" value="SMH1-6"/>
</dbReference>
<evidence type="ECO:0000256" key="12">
    <source>
        <dbReference type="SAM" id="Coils"/>
    </source>
</evidence>
<keyword evidence="4" id="KW-0158">Chromosome</keyword>
<dbReference type="SMART" id="SM00526">
    <property type="entry name" value="H15"/>
    <property type="match status" value="1"/>
</dbReference>
<dbReference type="InterPro" id="IPR001005">
    <property type="entry name" value="SANT/Myb"/>
</dbReference>
<dbReference type="Pfam" id="PF00249">
    <property type="entry name" value="Myb_DNA-binding"/>
    <property type="match status" value="1"/>
</dbReference>
<evidence type="ECO:0000256" key="8">
    <source>
        <dbReference type="ARBA" id="ARBA00023125"/>
    </source>
</evidence>
<comment type="subcellular location">
    <subcellularLocation>
        <location evidence="1">Chromosome</location>
        <location evidence="1">Telomere</location>
    </subcellularLocation>
    <subcellularLocation>
        <location evidence="2">Nucleus</location>
        <location evidence="2">Nucleolus</location>
    </subcellularLocation>
</comment>
<dbReference type="Gene3D" id="1.10.10.10">
    <property type="entry name" value="Winged helix-like DNA-binding domain superfamily/Winged helix DNA-binding domain"/>
    <property type="match status" value="1"/>
</dbReference>
<dbReference type="InterPro" id="IPR036390">
    <property type="entry name" value="WH_DNA-bd_sf"/>
</dbReference>
<proteinExistence type="predicted"/>
<dbReference type="FunFam" id="1.10.10.60:FF:000168">
    <property type="entry name" value="Telomere repeat-binding factor 1"/>
    <property type="match status" value="1"/>
</dbReference>
<dbReference type="GO" id="GO:0003691">
    <property type="term" value="F:double-stranded telomeric DNA binding"/>
    <property type="evidence" value="ECO:0007669"/>
    <property type="project" value="InterPro"/>
</dbReference>
<reference evidence="16" key="1">
    <citation type="journal article" date="2022" name="Cell">
        <title>Repeat-based holocentromeres influence genome architecture and karyotype evolution.</title>
        <authorList>
            <person name="Hofstatter P.G."/>
            <person name="Thangavel G."/>
            <person name="Lux T."/>
            <person name="Neumann P."/>
            <person name="Vondrak T."/>
            <person name="Novak P."/>
            <person name="Zhang M."/>
            <person name="Costa L."/>
            <person name="Castellani M."/>
            <person name="Scott A."/>
            <person name="Toegelov H."/>
            <person name="Fuchs J."/>
            <person name="Mata-Sucre Y."/>
            <person name="Dias Y."/>
            <person name="Vanzela A.L.L."/>
            <person name="Huettel B."/>
            <person name="Almeida C.C.S."/>
            <person name="Simkova H."/>
            <person name="Souza G."/>
            <person name="Pedrosa-Harand A."/>
            <person name="Macas J."/>
            <person name="Mayer K.F.X."/>
            <person name="Houben A."/>
            <person name="Marques A."/>
        </authorList>
    </citation>
    <scope>NUCLEOTIDE SEQUENCE</scope>
    <source>
        <strain evidence="16">RhyBre1mFocal</strain>
    </source>
</reference>
<dbReference type="Proteomes" id="UP001151287">
    <property type="component" value="Unassembled WGS sequence"/>
</dbReference>
<dbReference type="AlphaFoldDB" id="A0A9Q0CGK2"/>
<dbReference type="InterPro" id="IPR005818">
    <property type="entry name" value="Histone_H1/H5_H15"/>
</dbReference>
<dbReference type="InterPro" id="IPR036388">
    <property type="entry name" value="WH-like_DNA-bd_sf"/>
</dbReference>
<keyword evidence="17" id="KW-1185">Reference proteome</keyword>
<comment type="function">
    <text evidence="11">Binds preferentially double-stranded telomeric repeats, but may also bind to the single telomeric strand.</text>
</comment>
<evidence type="ECO:0000256" key="2">
    <source>
        <dbReference type="ARBA" id="ARBA00004604"/>
    </source>
</evidence>
<dbReference type="GO" id="GO:0000781">
    <property type="term" value="C:chromosome, telomeric region"/>
    <property type="evidence" value="ECO:0007669"/>
    <property type="project" value="UniProtKB-SubCell"/>
</dbReference>
<dbReference type="PROSITE" id="PS51504">
    <property type="entry name" value="H15"/>
    <property type="match status" value="1"/>
</dbReference>
<dbReference type="InterPro" id="IPR009057">
    <property type="entry name" value="Homeodomain-like_sf"/>
</dbReference>
<keyword evidence="10" id="KW-0539">Nucleus</keyword>
<sequence length="320" mass="35246">MASESGPPLDFTLTGNCKFMGAPKQKWTAEEEAALKAGIAKHGAGKWRTILRDPEFSEILSLRSNVDLKDKWRNMNVMASGSGSREKVKVSNKRSRSIAKLEDEDMNDEMALSMDLTGDISDDVVDVAPLATMSSEPSRLDHIIIDTIKTLKEPSGSQKTTIAEYIEENYYAPPDFKDLLSTKLKALTSSGQLIKVKRKYRIAPYSIERRSSKMLLLEGAGSHKEEPQSGSDKEEVRIKVLTRDEVDSELLRIWTMDKEAATAAAMRAVAEAEAIMAEAEAAAKEAEAAEVEAEAAQAFADAANKNIRNRNAVKYVISRC</sequence>
<dbReference type="PANTHER" id="PTHR46267:SF8">
    <property type="entry name" value="TELOMERE REPEAT-BINDING FACTOR 1"/>
    <property type="match status" value="1"/>
</dbReference>
<accession>A0A9Q0CGK2</accession>
<dbReference type="OrthoDB" id="608866at2759"/>
<dbReference type="GO" id="GO:0006334">
    <property type="term" value="P:nucleosome assembly"/>
    <property type="evidence" value="ECO:0007669"/>
    <property type="project" value="InterPro"/>
</dbReference>
<evidence type="ECO:0000256" key="5">
    <source>
        <dbReference type="ARBA" id="ARBA00022895"/>
    </source>
</evidence>
<feature type="domain" description="H15" evidence="15">
    <location>
        <begin position="135"/>
        <end position="204"/>
    </location>
</feature>
<dbReference type="Gene3D" id="1.10.246.220">
    <property type="match status" value="1"/>
</dbReference>
<keyword evidence="7 12" id="KW-0175">Coiled coil</keyword>
<evidence type="ECO:0000256" key="9">
    <source>
        <dbReference type="ARBA" id="ARBA00023163"/>
    </source>
</evidence>
<organism evidence="16 17">
    <name type="scientific">Rhynchospora breviuscula</name>
    <dbReference type="NCBI Taxonomy" id="2022672"/>
    <lineage>
        <taxon>Eukaryota</taxon>
        <taxon>Viridiplantae</taxon>
        <taxon>Streptophyta</taxon>
        <taxon>Embryophyta</taxon>
        <taxon>Tracheophyta</taxon>
        <taxon>Spermatophyta</taxon>
        <taxon>Magnoliopsida</taxon>
        <taxon>Liliopsida</taxon>
        <taxon>Poales</taxon>
        <taxon>Cyperaceae</taxon>
        <taxon>Cyperoideae</taxon>
        <taxon>Rhynchosporeae</taxon>
        <taxon>Rhynchospora</taxon>
    </lineage>
</organism>
<dbReference type="SMART" id="SM00717">
    <property type="entry name" value="SANT"/>
    <property type="match status" value="1"/>
</dbReference>
<dbReference type="FunFam" id="1.10.246.220:FF:000002">
    <property type="entry name" value="Telomere repeat-binding factor 1"/>
    <property type="match status" value="1"/>
</dbReference>
<dbReference type="GO" id="GO:0005730">
    <property type="term" value="C:nucleolus"/>
    <property type="evidence" value="ECO:0007669"/>
    <property type="project" value="UniProtKB-SubCell"/>
</dbReference>
<protein>
    <recommendedName>
        <fullName evidence="18">MYB transcription factor</fullName>
    </recommendedName>
</protein>
<evidence type="ECO:0000256" key="10">
    <source>
        <dbReference type="ARBA" id="ARBA00023242"/>
    </source>
</evidence>
<evidence type="ECO:0000256" key="3">
    <source>
        <dbReference type="ARBA" id="ARBA00011414"/>
    </source>
</evidence>
<dbReference type="SUPFAM" id="SSF46689">
    <property type="entry name" value="Homeodomain-like"/>
    <property type="match status" value="1"/>
</dbReference>
<name>A0A9Q0CGK2_9POAL</name>
<gene>
    <name evidence="16" type="ORF">LUZ63_010151</name>
</gene>
<evidence type="ECO:0000313" key="17">
    <source>
        <dbReference type="Proteomes" id="UP001151287"/>
    </source>
</evidence>
<evidence type="ECO:0000256" key="6">
    <source>
        <dbReference type="ARBA" id="ARBA00023015"/>
    </source>
</evidence>
<evidence type="ECO:0000256" key="7">
    <source>
        <dbReference type="ARBA" id="ARBA00023054"/>
    </source>
</evidence>
<dbReference type="InterPro" id="IPR017930">
    <property type="entry name" value="Myb_dom"/>
</dbReference>
<evidence type="ECO:0000259" key="15">
    <source>
        <dbReference type="PROSITE" id="PS51504"/>
    </source>
</evidence>
<dbReference type="CDD" id="cd11660">
    <property type="entry name" value="SANT_TRF"/>
    <property type="match status" value="1"/>
</dbReference>
<dbReference type="PROSITE" id="PS50090">
    <property type="entry name" value="MYB_LIKE"/>
    <property type="match status" value="1"/>
</dbReference>
<keyword evidence="6" id="KW-0805">Transcription regulation</keyword>
<evidence type="ECO:0000256" key="1">
    <source>
        <dbReference type="ARBA" id="ARBA00004574"/>
    </source>
</evidence>
<feature type="domain" description="HTH myb-type" evidence="14">
    <location>
        <begin position="24"/>
        <end position="80"/>
    </location>
</feature>
<dbReference type="PANTHER" id="PTHR46267">
    <property type="entry name" value="SINGLE MYB HISTONE 4"/>
    <property type="match status" value="1"/>
</dbReference>
<evidence type="ECO:0000259" key="13">
    <source>
        <dbReference type="PROSITE" id="PS50090"/>
    </source>
</evidence>
<comment type="caution">
    <text evidence="16">The sequence shown here is derived from an EMBL/GenBank/DDBJ whole genome shotgun (WGS) entry which is preliminary data.</text>
</comment>
<evidence type="ECO:0000256" key="4">
    <source>
        <dbReference type="ARBA" id="ARBA00022454"/>
    </source>
</evidence>
<comment type="subunit">
    <text evidence="3">Forms a homodimer and heterodimers.</text>
</comment>
<feature type="domain" description="Myb-like" evidence="13">
    <location>
        <begin position="24"/>
        <end position="76"/>
    </location>
</feature>
<keyword evidence="9" id="KW-0804">Transcription</keyword>
<evidence type="ECO:0008006" key="18">
    <source>
        <dbReference type="Google" id="ProtNLM"/>
    </source>
</evidence>
<dbReference type="PROSITE" id="PS51294">
    <property type="entry name" value="HTH_MYB"/>
    <property type="match status" value="1"/>
</dbReference>
<evidence type="ECO:0000313" key="16">
    <source>
        <dbReference type="EMBL" id="KAJ1693453.1"/>
    </source>
</evidence>
<dbReference type="GO" id="GO:0000786">
    <property type="term" value="C:nucleosome"/>
    <property type="evidence" value="ECO:0007669"/>
    <property type="project" value="InterPro"/>
</dbReference>
<dbReference type="EMBL" id="JAMQYH010000003">
    <property type="protein sequence ID" value="KAJ1693453.1"/>
    <property type="molecule type" value="Genomic_DNA"/>
</dbReference>
<evidence type="ECO:0000259" key="14">
    <source>
        <dbReference type="PROSITE" id="PS51294"/>
    </source>
</evidence>
<evidence type="ECO:0000256" key="11">
    <source>
        <dbReference type="ARBA" id="ARBA00058078"/>
    </source>
</evidence>
<keyword evidence="8" id="KW-0238">DNA-binding</keyword>
<feature type="coiled-coil region" evidence="12">
    <location>
        <begin position="267"/>
        <end position="306"/>
    </location>
</feature>
<keyword evidence="5" id="KW-0779">Telomere</keyword>
<dbReference type="Pfam" id="PF00538">
    <property type="entry name" value="Linker_histone"/>
    <property type="match status" value="1"/>
</dbReference>